<keyword evidence="4" id="KW-1185">Reference proteome</keyword>
<dbReference type="GO" id="GO:0007131">
    <property type="term" value="P:reciprocal meiotic recombination"/>
    <property type="evidence" value="ECO:0007669"/>
    <property type="project" value="TreeGrafter"/>
</dbReference>
<dbReference type="InterPro" id="IPR049730">
    <property type="entry name" value="SNF2/RAD54-like_C"/>
</dbReference>
<evidence type="ECO:0000259" key="2">
    <source>
        <dbReference type="PROSITE" id="PS51194"/>
    </source>
</evidence>
<evidence type="ECO:0000313" key="3">
    <source>
        <dbReference type="EMBL" id="RPA94057.1"/>
    </source>
</evidence>
<organism evidence="3 4">
    <name type="scientific">Choiromyces venosus 120613-1</name>
    <dbReference type="NCBI Taxonomy" id="1336337"/>
    <lineage>
        <taxon>Eukaryota</taxon>
        <taxon>Fungi</taxon>
        <taxon>Dikarya</taxon>
        <taxon>Ascomycota</taxon>
        <taxon>Pezizomycotina</taxon>
        <taxon>Pezizomycetes</taxon>
        <taxon>Pezizales</taxon>
        <taxon>Tuberaceae</taxon>
        <taxon>Choiromyces</taxon>
    </lineage>
</organism>
<dbReference type="PANTHER" id="PTHR45629:SF7">
    <property type="entry name" value="DNA EXCISION REPAIR PROTEIN ERCC-6-RELATED"/>
    <property type="match status" value="1"/>
</dbReference>
<keyword evidence="1" id="KW-0378">Hydrolase</keyword>
<reference evidence="3 4" key="1">
    <citation type="journal article" date="2018" name="Nat. Ecol. Evol.">
        <title>Pezizomycetes genomes reveal the molecular basis of ectomycorrhizal truffle lifestyle.</title>
        <authorList>
            <person name="Murat C."/>
            <person name="Payen T."/>
            <person name="Noel B."/>
            <person name="Kuo A."/>
            <person name="Morin E."/>
            <person name="Chen J."/>
            <person name="Kohler A."/>
            <person name="Krizsan K."/>
            <person name="Balestrini R."/>
            <person name="Da Silva C."/>
            <person name="Montanini B."/>
            <person name="Hainaut M."/>
            <person name="Levati E."/>
            <person name="Barry K.W."/>
            <person name="Belfiori B."/>
            <person name="Cichocki N."/>
            <person name="Clum A."/>
            <person name="Dockter R.B."/>
            <person name="Fauchery L."/>
            <person name="Guy J."/>
            <person name="Iotti M."/>
            <person name="Le Tacon F."/>
            <person name="Lindquist E.A."/>
            <person name="Lipzen A."/>
            <person name="Malagnac F."/>
            <person name="Mello A."/>
            <person name="Molinier V."/>
            <person name="Miyauchi S."/>
            <person name="Poulain J."/>
            <person name="Riccioni C."/>
            <person name="Rubini A."/>
            <person name="Sitrit Y."/>
            <person name="Splivallo R."/>
            <person name="Traeger S."/>
            <person name="Wang M."/>
            <person name="Zifcakova L."/>
            <person name="Wipf D."/>
            <person name="Zambonelli A."/>
            <person name="Paolocci F."/>
            <person name="Nowrousian M."/>
            <person name="Ottonello S."/>
            <person name="Baldrian P."/>
            <person name="Spatafora J.W."/>
            <person name="Henrissat B."/>
            <person name="Nagy L.G."/>
            <person name="Aury J.M."/>
            <person name="Wincker P."/>
            <person name="Grigoriev I.V."/>
            <person name="Bonfante P."/>
            <person name="Martin F.M."/>
        </authorList>
    </citation>
    <scope>NUCLEOTIDE SEQUENCE [LARGE SCALE GENOMIC DNA]</scope>
    <source>
        <strain evidence="3 4">120613-1</strain>
    </source>
</reference>
<name>A0A3N4J9T1_9PEZI</name>
<dbReference type="CDD" id="cd18793">
    <property type="entry name" value="SF2_C_SNF"/>
    <property type="match status" value="1"/>
</dbReference>
<gene>
    <name evidence="3" type="ORF">L873DRAFT_1702873</name>
</gene>
<dbReference type="Proteomes" id="UP000276215">
    <property type="component" value="Unassembled WGS sequence"/>
</dbReference>
<dbReference type="InterPro" id="IPR027417">
    <property type="entry name" value="P-loop_NTPase"/>
</dbReference>
<feature type="domain" description="Helicase C-terminal" evidence="2">
    <location>
        <begin position="1"/>
        <end position="80"/>
    </location>
</feature>
<evidence type="ECO:0000256" key="1">
    <source>
        <dbReference type="ARBA" id="ARBA00022801"/>
    </source>
</evidence>
<dbReference type="OrthoDB" id="2652551at2759"/>
<dbReference type="GO" id="GO:0015616">
    <property type="term" value="F:DNA translocase activity"/>
    <property type="evidence" value="ECO:0007669"/>
    <property type="project" value="TreeGrafter"/>
</dbReference>
<dbReference type="PANTHER" id="PTHR45629">
    <property type="entry name" value="SNF2/RAD54 FAMILY MEMBER"/>
    <property type="match status" value="1"/>
</dbReference>
<dbReference type="GO" id="GO:0005634">
    <property type="term" value="C:nucleus"/>
    <property type="evidence" value="ECO:0007669"/>
    <property type="project" value="TreeGrafter"/>
</dbReference>
<dbReference type="PROSITE" id="PS51194">
    <property type="entry name" value="HELICASE_CTER"/>
    <property type="match status" value="1"/>
</dbReference>
<dbReference type="STRING" id="1336337.A0A3N4J9T1"/>
<evidence type="ECO:0000313" key="4">
    <source>
        <dbReference type="Proteomes" id="UP000276215"/>
    </source>
</evidence>
<sequence length="80" mass="9146">MNSTKRTKLVAKFNDPKGKEFVFLLNSKAGGCGNNLISTTWLVVFDPDWNLAADQRALARVWHNGQKKNCFIYHFMATRL</sequence>
<dbReference type="Pfam" id="PF00271">
    <property type="entry name" value="Helicase_C"/>
    <property type="match status" value="1"/>
</dbReference>
<dbReference type="Gene3D" id="3.40.50.300">
    <property type="entry name" value="P-loop containing nucleotide triphosphate hydrolases"/>
    <property type="match status" value="1"/>
</dbReference>
<accession>A0A3N4J9T1</accession>
<dbReference type="InterPro" id="IPR050496">
    <property type="entry name" value="SNF2_RAD54_helicase_repair"/>
</dbReference>
<dbReference type="SUPFAM" id="SSF52540">
    <property type="entry name" value="P-loop containing nucleoside triphosphate hydrolases"/>
    <property type="match status" value="1"/>
</dbReference>
<dbReference type="GO" id="GO:0016787">
    <property type="term" value="F:hydrolase activity"/>
    <property type="evidence" value="ECO:0007669"/>
    <property type="project" value="UniProtKB-KW"/>
</dbReference>
<dbReference type="EMBL" id="ML120443">
    <property type="protein sequence ID" value="RPA94057.1"/>
    <property type="molecule type" value="Genomic_DNA"/>
</dbReference>
<dbReference type="InterPro" id="IPR001650">
    <property type="entry name" value="Helicase_C-like"/>
</dbReference>
<proteinExistence type="predicted"/>
<dbReference type="AlphaFoldDB" id="A0A3N4J9T1"/>
<dbReference type="GO" id="GO:0045003">
    <property type="term" value="P:double-strand break repair via synthesis-dependent strand annealing"/>
    <property type="evidence" value="ECO:0007669"/>
    <property type="project" value="TreeGrafter"/>
</dbReference>
<protein>
    <recommendedName>
        <fullName evidence="2">Helicase C-terminal domain-containing protein</fullName>
    </recommendedName>
</protein>